<dbReference type="AlphaFoldDB" id="A0A409Y194"/>
<feature type="region of interest" description="Disordered" evidence="1">
    <location>
        <begin position="1"/>
        <end position="27"/>
    </location>
</feature>
<feature type="compositionally biased region" description="Polar residues" evidence="1">
    <location>
        <begin position="18"/>
        <end position="27"/>
    </location>
</feature>
<reference evidence="2 3" key="1">
    <citation type="journal article" date="2018" name="Evol. Lett.">
        <title>Horizontal gene cluster transfer increased hallucinogenic mushroom diversity.</title>
        <authorList>
            <person name="Reynolds H.T."/>
            <person name="Vijayakumar V."/>
            <person name="Gluck-Thaler E."/>
            <person name="Korotkin H.B."/>
            <person name="Matheny P.B."/>
            <person name="Slot J.C."/>
        </authorList>
    </citation>
    <scope>NUCLEOTIDE SEQUENCE [LARGE SCALE GENOMIC DNA]</scope>
    <source>
        <strain evidence="2 3">SRW20</strain>
    </source>
</reference>
<keyword evidence="3" id="KW-1185">Reference proteome</keyword>
<dbReference type="Proteomes" id="UP000284706">
    <property type="component" value="Unassembled WGS sequence"/>
</dbReference>
<protein>
    <submittedName>
        <fullName evidence="2">Uncharacterized protein</fullName>
    </submittedName>
</protein>
<sequence length="70" mass="7515">MGDWRVETQSKAVGPTAATVSVTSSHDMPTTLSSEVLRLKVAADLHNEYVSQSGHGGLYAELLQSRLSDK</sequence>
<name>A0A409Y194_9AGAR</name>
<proteinExistence type="predicted"/>
<organism evidence="2 3">
    <name type="scientific">Gymnopilus dilepis</name>
    <dbReference type="NCBI Taxonomy" id="231916"/>
    <lineage>
        <taxon>Eukaryota</taxon>
        <taxon>Fungi</taxon>
        <taxon>Dikarya</taxon>
        <taxon>Basidiomycota</taxon>
        <taxon>Agaricomycotina</taxon>
        <taxon>Agaricomycetes</taxon>
        <taxon>Agaricomycetidae</taxon>
        <taxon>Agaricales</taxon>
        <taxon>Agaricineae</taxon>
        <taxon>Hymenogastraceae</taxon>
        <taxon>Gymnopilus</taxon>
    </lineage>
</organism>
<gene>
    <name evidence="2" type="ORF">CVT26_010236</name>
</gene>
<evidence type="ECO:0000256" key="1">
    <source>
        <dbReference type="SAM" id="MobiDB-lite"/>
    </source>
</evidence>
<dbReference type="InParanoid" id="A0A409Y194"/>
<evidence type="ECO:0000313" key="3">
    <source>
        <dbReference type="Proteomes" id="UP000284706"/>
    </source>
</evidence>
<dbReference type="EMBL" id="NHYE01001332">
    <property type="protein sequence ID" value="PPQ96751.1"/>
    <property type="molecule type" value="Genomic_DNA"/>
</dbReference>
<accession>A0A409Y194</accession>
<comment type="caution">
    <text evidence="2">The sequence shown here is derived from an EMBL/GenBank/DDBJ whole genome shotgun (WGS) entry which is preliminary data.</text>
</comment>
<evidence type="ECO:0000313" key="2">
    <source>
        <dbReference type="EMBL" id="PPQ96751.1"/>
    </source>
</evidence>